<evidence type="ECO:0000256" key="2">
    <source>
        <dbReference type="ARBA" id="ARBA00022519"/>
    </source>
</evidence>
<organism evidence="7 8">
    <name type="scientific">Marivivens donghaensis</name>
    <dbReference type="NCBI Taxonomy" id="1699413"/>
    <lineage>
        <taxon>Bacteria</taxon>
        <taxon>Pseudomonadati</taxon>
        <taxon>Pseudomonadota</taxon>
        <taxon>Alphaproteobacteria</taxon>
        <taxon>Rhodobacterales</taxon>
        <taxon>Paracoccaceae</taxon>
        <taxon>Marivivens group</taxon>
        <taxon>Marivivens</taxon>
    </lineage>
</organism>
<accession>A0ABX0VTG0</accession>
<keyword evidence="8" id="KW-1185">Reference proteome</keyword>
<proteinExistence type="predicted"/>
<evidence type="ECO:0000256" key="3">
    <source>
        <dbReference type="ARBA" id="ARBA00022723"/>
    </source>
</evidence>
<dbReference type="InterPro" id="IPR029052">
    <property type="entry name" value="Metallo-depent_PP-like"/>
</dbReference>
<dbReference type="EMBL" id="JAATOP010000001">
    <property type="protein sequence ID" value="NIY70999.1"/>
    <property type="molecule type" value="Genomic_DNA"/>
</dbReference>
<evidence type="ECO:0000256" key="4">
    <source>
        <dbReference type="ARBA" id="ARBA00023136"/>
    </source>
</evidence>
<evidence type="ECO:0000313" key="8">
    <source>
        <dbReference type="Proteomes" id="UP000709466"/>
    </source>
</evidence>
<feature type="domain" description="Calcineurin-like phosphoesterase" evidence="6">
    <location>
        <begin position="46"/>
        <end position="245"/>
    </location>
</feature>
<comment type="caution">
    <text evidence="7">The sequence shown here is derived from an EMBL/GenBank/DDBJ whole genome shotgun (WGS) entry which is preliminary data.</text>
</comment>
<dbReference type="InterPro" id="IPR004843">
    <property type="entry name" value="Calcineurin-like_PHP"/>
</dbReference>
<reference evidence="7 8" key="1">
    <citation type="submission" date="2020-03" db="EMBL/GenBank/DDBJ databases">
        <title>Bacterial isolates of synthetic phycosphere.</title>
        <authorList>
            <person name="Fu H."/>
            <person name="Moran M.A."/>
        </authorList>
    </citation>
    <scope>NUCLEOTIDE SEQUENCE [LARGE SCALE GENOMIC DNA]</scope>
    <source>
        <strain evidence="7 8">HF1</strain>
    </source>
</reference>
<name>A0ABX0VTG0_9RHOB</name>
<sequence length="303" mass="34104">MDIQSQSFSRAPFIVPPEVVADLQAMARTPKSDRKPKHQPGKRYFPTIFISDLHLGARSCRAEELLAFLQSHVADTIYLVGDIFDIWRPIGSRWTKTHHDIFRLLLDRAKSGVRLVYTPGNHDEFFRNYFGTYFECVEVADYVYHTASDGSRYLVIHGDCCDEFEQRAPLLSKLGAHCEGVLRGAQDCFNWVASGFGMKREWNGINWCLNRINNMLRAQDNFQFRLTDLAKEHEVDGIICGHFHQAALHSDHGVVYANCGDWTENCTALAETSSGGLMLVDWAAHGATAPVPAAEDEPVSVRA</sequence>
<keyword evidence="4" id="KW-0472">Membrane</keyword>
<evidence type="ECO:0000259" key="6">
    <source>
        <dbReference type="Pfam" id="PF00149"/>
    </source>
</evidence>
<evidence type="ECO:0000313" key="7">
    <source>
        <dbReference type="EMBL" id="NIY70999.1"/>
    </source>
</evidence>
<dbReference type="Proteomes" id="UP000709466">
    <property type="component" value="Unassembled WGS sequence"/>
</dbReference>
<dbReference type="SUPFAM" id="SSF56300">
    <property type="entry name" value="Metallo-dependent phosphatases"/>
    <property type="match status" value="1"/>
</dbReference>
<keyword evidence="5" id="KW-0464">Manganese</keyword>
<gene>
    <name evidence="7" type="ORF">HCZ30_00950</name>
</gene>
<dbReference type="Gene3D" id="3.60.21.10">
    <property type="match status" value="1"/>
</dbReference>
<dbReference type="Pfam" id="PF00149">
    <property type="entry name" value="Metallophos"/>
    <property type="match status" value="1"/>
</dbReference>
<dbReference type="PANTHER" id="PTHR34990">
    <property type="entry name" value="UDP-2,3-DIACYLGLUCOSAMINE HYDROLASE-RELATED"/>
    <property type="match status" value="1"/>
</dbReference>
<evidence type="ECO:0000256" key="1">
    <source>
        <dbReference type="ARBA" id="ARBA00022475"/>
    </source>
</evidence>
<dbReference type="PANTHER" id="PTHR34990:SF2">
    <property type="entry name" value="BLL8164 PROTEIN"/>
    <property type="match status" value="1"/>
</dbReference>
<dbReference type="CDD" id="cd07398">
    <property type="entry name" value="MPP_YbbF-LpxH"/>
    <property type="match status" value="1"/>
</dbReference>
<evidence type="ECO:0000256" key="5">
    <source>
        <dbReference type="ARBA" id="ARBA00023211"/>
    </source>
</evidence>
<protein>
    <submittedName>
        <fullName evidence="7">UDP-2,3-diacylglucosamine diphosphatase</fullName>
    </submittedName>
</protein>
<dbReference type="RefSeq" id="WP_167635891.1">
    <property type="nucleotide sequence ID" value="NZ_JAATOP010000001.1"/>
</dbReference>
<dbReference type="InterPro" id="IPR043461">
    <property type="entry name" value="LpxH-like"/>
</dbReference>
<keyword evidence="3" id="KW-0479">Metal-binding</keyword>
<keyword evidence="2" id="KW-0997">Cell inner membrane</keyword>
<keyword evidence="1" id="KW-1003">Cell membrane</keyword>